<name>A0A1Q9AZV1_9HYPH</name>
<keyword evidence="3" id="KW-1185">Reference proteome</keyword>
<comment type="caution">
    <text evidence="2">The sequence shown here is derived from an EMBL/GenBank/DDBJ whole genome shotgun (WGS) entry which is preliminary data.</text>
</comment>
<gene>
    <name evidence="2" type="ORF">BJF93_20935</name>
</gene>
<dbReference type="InterPro" id="IPR019282">
    <property type="entry name" value="Glycoamylase-like_cons_dom"/>
</dbReference>
<evidence type="ECO:0000313" key="2">
    <source>
        <dbReference type="EMBL" id="OLP61253.1"/>
    </source>
</evidence>
<dbReference type="Gene3D" id="1.50.10.140">
    <property type="match status" value="1"/>
</dbReference>
<dbReference type="InterPro" id="IPR016883">
    <property type="entry name" value="UCP028431"/>
</dbReference>
<sequence length="452" mass="49543">MNFALQHGYSPERLAAASDTSLCDELQRSAFRYFQDYGQGALGLVADASSKGTPSSIAATGFGLACLPVAAERGWMPREDAYKAALTTLRFFAGSPQSRAPVATGYRGFYYHFLDMENGQRAWRSELSLIDTALLLAGALVASAYFTRGDEGELRDLADMLYARANWSWATAEDGALTLGWKPRTGFLPYRWEGYSEALILYVLALASRSYPAPPQSYHHFARRCDWHDVNGQPFLYAGPLFIHLFSHAFIDFRGICDGMASEHGTDYFINTQTAVAVQRDYAIRNPHGFKGYGADCWGLTACDGPQRSRRLFDGRRHEFSGYLARGAPFGPDDGTLAPWAPLACLPFAPDAAIAGTRHLLETYPNVLKNGQFVGSFNPSVPGPTSEGWLDDRVIGLDQGLLVLMLENHRSGMIWELMRGIPLIRRGLSAAGFAGGWLETPSLSGGLFSPGF</sequence>
<proteinExistence type="predicted"/>
<dbReference type="OrthoDB" id="5937621at2"/>
<dbReference type="AlphaFoldDB" id="A0A1Q9AZV1"/>
<accession>A0A1Q9AZV1</accession>
<evidence type="ECO:0000313" key="3">
    <source>
        <dbReference type="Proteomes" id="UP000186364"/>
    </source>
</evidence>
<dbReference type="RefSeq" id="WP_075626642.1">
    <property type="nucleotide sequence ID" value="NZ_FOAM01000009.1"/>
</dbReference>
<dbReference type="EMBL" id="MKIP01000033">
    <property type="protein sequence ID" value="OLP61253.1"/>
    <property type="molecule type" value="Genomic_DNA"/>
</dbReference>
<dbReference type="Proteomes" id="UP000186364">
    <property type="component" value="Unassembled WGS sequence"/>
</dbReference>
<protein>
    <recommendedName>
        <fullName evidence="1">Glycoamylase-like domain-containing protein</fullName>
    </recommendedName>
</protein>
<dbReference type="Pfam" id="PF10091">
    <property type="entry name" value="Glycoamylase"/>
    <property type="match status" value="1"/>
</dbReference>
<reference evidence="2 3" key="1">
    <citation type="submission" date="2016-09" db="EMBL/GenBank/DDBJ databases">
        <title>Rhizobium sp. nov., a novel species isolated from the rice rhizosphere.</title>
        <authorList>
            <person name="Zhao J."/>
            <person name="Zhang X."/>
        </authorList>
    </citation>
    <scope>NUCLEOTIDE SEQUENCE [LARGE SCALE GENOMIC DNA]</scope>
    <source>
        <strain evidence="2 3">1.7048</strain>
    </source>
</reference>
<evidence type="ECO:0000259" key="1">
    <source>
        <dbReference type="Pfam" id="PF10091"/>
    </source>
</evidence>
<organism evidence="2 3">
    <name type="scientific">Xaviernesmea oryzae</name>
    <dbReference type="NCBI Taxonomy" id="464029"/>
    <lineage>
        <taxon>Bacteria</taxon>
        <taxon>Pseudomonadati</taxon>
        <taxon>Pseudomonadota</taxon>
        <taxon>Alphaproteobacteria</taxon>
        <taxon>Hyphomicrobiales</taxon>
        <taxon>Rhizobiaceae</taxon>
        <taxon>Rhizobium/Agrobacterium group</taxon>
        <taxon>Xaviernesmea</taxon>
    </lineage>
</organism>
<dbReference type="PIRSF" id="PIRSF028431">
    <property type="entry name" value="UCP028431"/>
    <property type="match status" value="1"/>
</dbReference>
<feature type="domain" description="Glycoamylase-like" evidence="1">
    <location>
        <begin position="189"/>
        <end position="421"/>
    </location>
</feature>